<organism evidence="1 2">
    <name type="scientific">Venturia effusa</name>
    <dbReference type="NCBI Taxonomy" id="50376"/>
    <lineage>
        <taxon>Eukaryota</taxon>
        <taxon>Fungi</taxon>
        <taxon>Dikarya</taxon>
        <taxon>Ascomycota</taxon>
        <taxon>Pezizomycotina</taxon>
        <taxon>Dothideomycetes</taxon>
        <taxon>Pleosporomycetidae</taxon>
        <taxon>Venturiales</taxon>
        <taxon>Venturiaceae</taxon>
        <taxon>Venturia</taxon>
    </lineage>
</organism>
<dbReference type="Proteomes" id="UP000316270">
    <property type="component" value="Chromosome 10"/>
</dbReference>
<dbReference type="OrthoDB" id="5422068at2759"/>
<dbReference type="PANTHER" id="PTHR33337">
    <property type="entry name" value="GFA DOMAIN-CONTAINING PROTEIN"/>
    <property type="match status" value="1"/>
</dbReference>
<dbReference type="Gene3D" id="2.170.150.70">
    <property type="match status" value="1"/>
</dbReference>
<evidence type="ECO:0000313" key="2">
    <source>
        <dbReference type="Proteomes" id="UP000316270"/>
    </source>
</evidence>
<accession>A0A517LDZ6</accession>
<dbReference type="SUPFAM" id="SSF51316">
    <property type="entry name" value="Mss4-like"/>
    <property type="match status" value="2"/>
</dbReference>
<sequence>MPSTDPITLTAECLCKAHIFTTQVPRSQLPLKASVLFCGTCSTPMFFNNPQNPEDPGVFTGCLRNIGTDILRFESHIFVGDTVDGGASVWLQHPNADGSVAKRYAKRSDGEELPPDWPDPSSMAGFDARSEQESLPIHCRCKGVDFRLHRSDYLGKRKEEIPWFIDDKNGKMIASFDACDSCRLQAGIDLFYWTFAEMKNISFRDGVEGKFPGNIKELAAAVDAGDERMGTLGYYQSSPDVHRYFCKTCSAVIFFASDRREEVVDIAVGVLDSADGARAEGFLSWTLGGPVSWAKDFKGGWREGMLERVVDEAEKWRVGRGYPKNRRRIESEEMAGGG</sequence>
<dbReference type="AlphaFoldDB" id="A0A517LDZ6"/>
<reference evidence="1 2" key="1">
    <citation type="submission" date="2019-07" db="EMBL/GenBank/DDBJ databases">
        <title>Finished genome of Venturia effusa.</title>
        <authorList>
            <person name="Young C.A."/>
            <person name="Cox M.P."/>
            <person name="Ganley A.R.D."/>
            <person name="David W.J."/>
        </authorList>
    </citation>
    <scope>NUCLEOTIDE SEQUENCE [LARGE SCALE GENOMIC DNA]</scope>
    <source>
        <strain evidence="2">albino</strain>
    </source>
</reference>
<proteinExistence type="predicted"/>
<gene>
    <name evidence="1" type="ORF">FKW77_006800</name>
</gene>
<name>A0A517LDZ6_9PEZI</name>
<keyword evidence="2" id="KW-1185">Reference proteome</keyword>
<dbReference type="EMBL" id="CP042194">
    <property type="protein sequence ID" value="QDS73860.1"/>
    <property type="molecule type" value="Genomic_DNA"/>
</dbReference>
<dbReference type="PANTHER" id="PTHR33337:SF40">
    <property type="entry name" value="CENP-V_GFA DOMAIN-CONTAINING PROTEIN-RELATED"/>
    <property type="match status" value="1"/>
</dbReference>
<evidence type="ECO:0000313" key="1">
    <source>
        <dbReference type="EMBL" id="QDS73860.1"/>
    </source>
</evidence>
<dbReference type="InterPro" id="IPR011057">
    <property type="entry name" value="Mss4-like_sf"/>
</dbReference>
<protein>
    <submittedName>
        <fullName evidence="1">Uncharacterized protein</fullName>
    </submittedName>
</protein>